<dbReference type="InterPro" id="IPR035447">
    <property type="entry name" value="DNA_topo_I_N_sf"/>
</dbReference>
<evidence type="ECO:0000313" key="5">
    <source>
        <dbReference type="Proteomes" id="UP000647587"/>
    </source>
</evidence>
<dbReference type="Pfam" id="PF21338">
    <property type="entry name" value="Top1B_N_bact"/>
    <property type="match status" value="1"/>
</dbReference>
<proteinExistence type="predicted"/>
<accession>A0ABQ2F1U5</accession>
<dbReference type="InterPro" id="IPR013500">
    <property type="entry name" value="TopoI_cat_euk"/>
</dbReference>
<dbReference type="PROSITE" id="PS52038">
    <property type="entry name" value="TOPO_IB_2"/>
    <property type="match status" value="1"/>
</dbReference>
<evidence type="ECO:0000259" key="3">
    <source>
        <dbReference type="Pfam" id="PF21338"/>
    </source>
</evidence>
<dbReference type="Gene3D" id="1.10.132.120">
    <property type="match status" value="1"/>
</dbReference>
<dbReference type="EMBL" id="BMPP01000011">
    <property type="protein sequence ID" value="GGK31771.1"/>
    <property type="molecule type" value="Genomic_DNA"/>
</dbReference>
<evidence type="ECO:0000259" key="2">
    <source>
        <dbReference type="Pfam" id="PF01028"/>
    </source>
</evidence>
<dbReference type="Gene3D" id="3.30.66.10">
    <property type="entry name" value="DNA topoisomerase I domain"/>
    <property type="match status" value="1"/>
</dbReference>
<dbReference type="Pfam" id="PF01028">
    <property type="entry name" value="Topoisom_I"/>
    <property type="match status" value="1"/>
</dbReference>
<feature type="domain" description="DNA topoisomerase I catalytic core eukaryotic-type" evidence="2">
    <location>
        <begin position="111"/>
        <end position="307"/>
    </location>
</feature>
<gene>
    <name evidence="4" type="ORF">GCM10008955_27070</name>
</gene>
<organism evidence="4 5">
    <name type="scientific">Deinococcus malanensis</name>
    <dbReference type="NCBI Taxonomy" id="1706855"/>
    <lineage>
        <taxon>Bacteria</taxon>
        <taxon>Thermotogati</taxon>
        <taxon>Deinococcota</taxon>
        <taxon>Deinococci</taxon>
        <taxon>Deinococcales</taxon>
        <taxon>Deinococcaceae</taxon>
        <taxon>Deinococcus</taxon>
    </lineage>
</organism>
<dbReference type="InterPro" id="IPR049331">
    <property type="entry name" value="Top1B_N_bact"/>
</dbReference>
<feature type="domain" description="DNA topoisomerase IB N-terminal" evidence="3">
    <location>
        <begin position="45"/>
        <end position="92"/>
    </location>
</feature>
<dbReference type="InterPro" id="IPR014711">
    <property type="entry name" value="TopoI_cat_a-hlx-sub_euk"/>
</dbReference>
<dbReference type="CDD" id="cd00659">
    <property type="entry name" value="Topo_IB_C"/>
    <property type="match status" value="1"/>
</dbReference>
<keyword evidence="5" id="KW-1185">Reference proteome</keyword>
<dbReference type="SUPFAM" id="SSF55869">
    <property type="entry name" value="DNA topoisomerase I domain"/>
    <property type="match status" value="1"/>
</dbReference>
<dbReference type="SUPFAM" id="SSF56349">
    <property type="entry name" value="DNA breaking-rejoining enzymes"/>
    <property type="match status" value="1"/>
</dbReference>
<dbReference type="InterPro" id="IPR011010">
    <property type="entry name" value="DNA_brk_join_enz"/>
</dbReference>
<feature type="region of interest" description="Disordered" evidence="1">
    <location>
        <begin position="1"/>
        <end position="20"/>
    </location>
</feature>
<reference evidence="5" key="1">
    <citation type="journal article" date="2019" name="Int. J. Syst. Evol. Microbiol.">
        <title>The Global Catalogue of Microorganisms (GCM) 10K type strain sequencing project: providing services to taxonomists for standard genome sequencing and annotation.</title>
        <authorList>
            <consortium name="The Broad Institute Genomics Platform"/>
            <consortium name="The Broad Institute Genome Sequencing Center for Infectious Disease"/>
            <person name="Wu L."/>
            <person name="Ma J."/>
        </authorList>
    </citation>
    <scope>NUCLEOTIDE SEQUENCE [LARGE SCALE GENOMIC DNA]</scope>
    <source>
        <strain evidence="5">JCM 30331</strain>
    </source>
</reference>
<protein>
    <submittedName>
        <fullName evidence="4">Topoisomerase I</fullName>
    </submittedName>
</protein>
<sequence>MGVHGLHEGPGGCDGRRARGRLMPSRTELLAEEYLRREGHDPKAFRYFYPDGSEYDDTEGVARIAQLAVPPAYTDVYVSPDPDAELQAFGRDAAGRLQYRYHPDFVQAGALRKWQRLTRFAGVLPVLRAATTADLRVSGLPPRKVMGLMTRLLHVARFRVGSDLYAQRHKTYGLSTLRQRHVTVESQTVTFCFRGKHGVSQHKATTDRTLASNIARLLELPGPWLFQTVGEEGARRRVRAGELNAYLREVMGPFTAKDFRTWGGTLLAAEYLAETGVADNERQARRALVDCVKYVASDLGNTPAVTRGSYICPVIFDRYLEGKVLDDYEPRASRSGEGLEGLTRSEAALKRMLESEKALRGRRSRR</sequence>
<name>A0ABQ2F1U5_9DEIO</name>
<comment type="caution">
    <text evidence="4">The sequence shown here is derived from an EMBL/GenBank/DDBJ whole genome shotgun (WGS) entry which is preliminary data.</text>
</comment>
<evidence type="ECO:0000256" key="1">
    <source>
        <dbReference type="SAM" id="MobiDB-lite"/>
    </source>
</evidence>
<dbReference type="Proteomes" id="UP000647587">
    <property type="component" value="Unassembled WGS sequence"/>
</dbReference>
<dbReference type="Gene3D" id="3.90.15.10">
    <property type="entry name" value="Topoisomerase I, Chain A, domain 3"/>
    <property type="match status" value="1"/>
</dbReference>
<evidence type="ECO:0000313" key="4">
    <source>
        <dbReference type="EMBL" id="GGK31771.1"/>
    </source>
</evidence>